<name>D6TBC1_KTERA</name>
<dbReference type="Proteomes" id="UP000004508">
    <property type="component" value="Unassembled WGS sequence"/>
</dbReference>
<dbReference type="GO" id="GO:0016020">
    <property type="term" value="C:membrane"/>
    <property type="evidence" value="ECO:0007669"/>
    <property type="project" value="InterPro"/>
</dbReference>
<evidence type="ECO:0000256" key="2">
    <source>
        <dbReference type="ARBA" id="ARBA00022741"/>
    </source>
</evidence>
<evidence type="ECO:0000256" key="3">
    <source>
        <dbReference type="ARBA" id="ARBA00022840"/>
    </source>
</evidence>
<dbReference type="RefSeq" id="WP_007903506.1">
    <property type="nucleotide sequence ID" value="NZ_ADVG01000001.1"/>
</dbReference>
<dbReference type="FunCoup" id="D6TBC1">
    <property type="interactions" value="230"/>
</dbReference>
<dbReference type="GO" id="GO:0005315">
    <property type="term" value="F:phosphate transmembrane transporter activity"/>
    <property type="evidence" value="ECO:0007669"/>
    <property type="project" value="InterPro"/>
</dbReference>
<keyword evidence="2" id="KW-0547">Nucleotide-binding</keyword>
<evidence type="ECO:0000313" key="5">
    <source>
        <dbReference type="EMBL" id="EFH87905.1"/>
    </source>
</evidence>
<dbReference type="GO" id="GO:0035435">
    <property type="term" value="P:phosphate ion transmembrane transport"/>
    <property type="evidence" value="ECO:0007669"/>
    <property type="project" value="InterPro"/>
</dbReference>
<dbReference type="InterPro" id="IPR017871">
    <property type="entry name" value="ABC_transporter-like_CS"/>
</dbReference>
<dbReference type="InterPro" id="IPR005670">
    <property type="entry name" value="PstB-like"/>
</dbReference>
<sequence length="301" mass="33814">MESKGHPGLQYMRVEAELESRKAEGKPEDQIGASLHLALRKGTPQQHLRLNAPCKIEVKHANFYYGSQQALFDISLPIRERQVTALIGPSGSGKSTFLRTLNRMNDLIPQSRLEGEAMMDGENIYAKKTDVVLLRQKIGMMFQRPNPFPKSIFENVAYGLRVQGHAKKVIEEQVERSLRDAALWDEVKDRLKSSALSLSGGQQQRLCLARALAVKPEVLLMDEPASALDPIATLKIEELINELVEYYTIVIVTHNMQQAARIAQFTGFFLSGRLIEHGQTADLFQHPTQPETESYVSGRFS</sequence>
<dbReference type="GO" id="GO:0005524">
    <property type="term" value="F:ATP binding"/>
    <property type="evidence" value="ECO:0007669"/>
    <property type="project" value="UniProtKB-KW"/>
</dbReference>
<dbReference type="InterPro" id="IPR003439">
    <property type="entry name" value="ABC_transporter-like_ATP-bd"/>
</dbReference>
<feature type="domain" description="ABC transporter" evidence="4">
    <location>
        <begin position="56"/>
        <end position="296"/>
    </location>
</feature>
<dbReference type="SMART" id="SM00382">
    <property type="entry name" value="AAA"/>
    <property type="match status" value="1"/>
</dbReference>
<dbReference type="InterPro" id="IPR003593">
    <property type="entry name" value="AAA+_ATPase"/>
</dbReference>
<keyword evidence="3" id="KW-0067">ATP-binding</keyword>
<evidence type="ECO:0000313" key="6">
    <source>
        <dbReference type="Proteomes" id="UP000004508"/>
    </source>
</evidence>
<dbReference type="EC" id="3.6.3.27" evidence="5"/>
<reference evidence="5 6" key="1">
    <citation type="journal article" date="2011" name="Stand. Genomic Sci.">
        <title>Non-contiguous finished genome sequence and contextual data of the filamentous soil bacterium Ktedonobacter racemifer type strain (SOSP1-21).</title>
        <authorList>
            <person name="Chang Y.J."/>
            <person name="Land M."/>
            <person name="Hauser L."/>
            <person name="Chertkov O."/>
            <person name="Del Rio T.G."/>
            <person name="Nolan M."/>
            <person name="Copeland A."/>
            <person name="Tice H."/>
            <person name="Cheng J.F."/>
            <person name="Lucas S."/>
            <person name="Han C."/>
            <person name="Goodwin L."/>
            <person name="Pitluck S."/>
            <person name="Ivanova N."/>
            <person name="Ovchinikova G."/>
            <person name="Pati A."/>
            <person name="Chen A."/>
            <person name="Palaniappan K."/>
            <person name="Mavromatis K."/>
            <person name="Liolios K."/>
            <person name="Brettin T."/>
            <person name="Fiebig A."/>
            <person name="Rohde M."/>
            <person name="Abt B."/>
            <person name="Goker M."/>
            <person name="Detter J.C."/>
            <person name="Woyke T."/>
            <person name="Bristow J."/>
            <person name="Eisen J.A."/>
            <person name="Markowitz V."/>
            <person name="Hugenholtz P."/>
            <person name="Kyrpides N.C."/>
            <person name="Klenk H.P."/>
            <person name="Lapidus A."/>
        </authorList>
    </citation>
    <scope>NUCLEOTIDE SEQUENCE [LARGE SCALE GENOMIC DNA]</scope>
    <source>
        <strain evidence="6">DSM 44963</strain>
    </source>
</reference>
<organism evidence="5 6">
    <name type="scientific">Ktedonobacter racemifer DSM 44963</name>
    <dbReference type="NCBI Taxonomy" id="485913"/>
    <lineage>
        <taxon>Bacteria</taxon>
        <taxon>Bacillati</taxon>
        <taxon>Chloroflexota</taxon>
        <taxon>Ktedonobacteria</taxon>
        <taxon>Ktedonobacterales</taxon>
        <taxon>Ktedonobacteraceae</taxon>
        <taxon>Ktedonobacter</taxon>
    </lineage>
</organism>
<gene>
    <name evidence="5" type="ORF">Krac_9257</name>
</gene>
<dbReference type="CDD" id="cd03260">
    <property type="entry name" value="ABC_PstB_phosphate_transporter"/>
    <property type="match status" value="1"/>
</dbReference>
<dbReference type="AlphaFoldDB" id="D6TBC1"/>
<dbReference type="SUPFAM" id="SSF52540">
    <property type="entry name" value="P-loop containing nucleoside triphosphate hydrolases"/>
    <property type="match status" value="1"/>
</dbReference>
<dbReference type="PANTHER" id="PTHR43423">
    <property type="entry name" value="ABC TRANSPORTER I FAMILY MEMBER 17"/>
    <property type="match status" value="1"/>
</dbReference>
<evidence type="ECO:0000259" key="4">
    <source>
        <dbReference type="PROSITE" id="PS50893"/>
    </source>
</evidence>
<dbReference type="InterPro" id="IPR027417">
    <property type="entry name" value="P-loop_NTPase"/>
</dbReference>
<keyword evidence="5" id="KW-0378">Hydrolase</keyword>
<dbReference type="PROSITE" id="PS00211">
    <property type="entry name" value="ABC_TRANSPORTER_1"/>
    <property type="match status" value="1"/>
</dbReference>
<proteinExistence type="predicted"/>
<dbReference type="PANTHER" id="PTHR43423:SF1">
    <property type="entry name" value="ABC TRANSPORTER I FAMILY MEMBER 17"/>
    <property type="match status" value="1"/>
</dbReference>
<dbReference type="STRING" id="485913.Krac_9257"/>
<keyword evidence="1" id="KW-0813">Transport</keyword>
<dbReference type="GO" id="GO:0016887">
    <property type="term" value="F:ATP hydrolysis activity"/>
    <property type="evidence" value="ECO:0007669"/>
    <property type="project" value="InterPro"/>
</dbReference>
<dbReference type="EMBL" id="ADVG01000001">
    <property type="protein sequence ID" value="EFH87905.1"/>
    <property type="molecule type" value="Genomic_DNA"/>
</dbReference>
<comment type="caution">
    <text evidence="5">The sequence shown here is derived from an EMBL/GenBank/DDBJ whole genome shotgun (WGS) entry which is preliminary data.</text>
</comment>
<dbReference type="NCBIfam" id="TIGR00972">
    <property type="entry name" value="3a0107s01c2"/>
    <property type="match status" value="1"/>
</dbReference>
<dbReference type="PROSITE" id="PS50893">
    <property type="entry name" value="ABC_TRANSPORTER_2"/>
    <property type="match status" value="1"/>
</dbReference>
<dbReference type="Gene3D" id="3.40.50.300">
    <property type="entry name" value="P-loop containing nucleotide triphosphate hydrolases"/>
    <property type="match status" value="1"/>
</dbReference>
<dbReference type="Pfam" id="PF00005">
    <property type="entry name" value="ABC_tran"/>
    <property type="match status" value="1"/>
</dbReference>
<dbReference type="InParanoid" id="D6TBC1"/>
<keyword evidence="6" id="KW-1185">Reference proteome</keyword>
<protein>
    <submittedName>
        <fullName evidence="5">Phosphate ABC transporter, ATPase subunit</fullName>
        <ecNumber evidence="5">3.6.3.27</ecNumber>
    </submittedName>
</protein>
<accession>D6TBC1</accession>
<dbReference type="eggNOG" id="COG1117">
    <property type="taxonomic scope" value="Bacteria"/>
</dbReference>
<evidence type="ECO:0000256" key="1">
    <source>
        <dbReference type="ARBA" id="ARBA00022448"/>
    </source>
</evidence>